<reference evidence="1 2" key="1">
    <citation type="journal article" date="2020" name="BMC Genomics">
        <title>Intraspecific diversification of the crop wild relative Brassica cretica Lam. using demographic model selection.</title>
        <authorList>
            <person name="Kioukis A."/>
            <person name="Michalopoulou V.A."/>
            <person name="Briers L."/>
            <person name="Pirintsos S."/>
            <person name="Studholme D.J."/>
            <person name="Pavlidis P."/>
            <person name="Sarris P.F."/>
        </authorList>
    </citation>
    <scope>NUCLEOTIDE SEQUENCE [LARGE SCALE GENOMIC DNA]</scope>
    <source>
        <strain evidence="2">cv. PFS-1207/04</strain>
    </source>
</reference>
<name>A0ABQ7D755_BRACR</name>
<protein>
    <submittedName>
        <fullName evidence="1">Uncharacterized protein</fullName>
    </submittedName>
</protein>
<accession>A0ABQ7D755</accession>
<evidence type="ECO:0000313" key="1">
    <source>
        <dbReference type="EMBL" id="KAF3567422.1"/>
    </source>
</evidence>
<keyword evidence="2" id="KW-1185">Reference proteome</keyword>
<gene>
    <name evidence="1" type="ORF">DY000_02011214</name>
</gene>
<proteinExistence type="predicted"/>
<evidence type="ECO:0000313" key="2">
    <source>
        <dbReference type="Proteomes" id="UP000266723"/>
    </source>
</evidence>
<organism evidence="1 2">
    <name type="scientific">Brassica cretica</name>
    <name type="common">Mustard</name>
    <dbReference type="NCBI Taxonomy" id="69181"/>
    <lineage>
        <taxon>Eukaryota</taxon>
        <taxon>Viridiplantae</taxon>
        <taxon>Streptophyta</taxon>
        <taxon>Embryophyta</taxon>
        <taxon>Tracheophyta</taxon>
        <taxon>Spermatophyta</taxon>
        <taxon>Magnoliopsida</taxon>
        <taxon>eudicotyledons</taxon>
        <taxon>Gunneridae</taxon>
        <taxon>Pentapetalae</taxon>
        <taxon>rosids</taxon>
        <taxon>malvids</taxon>
        <taxon>Brassicales</taxon>
        <taxon>Brassicaceae</taxon>
        <taxon>Brassiceae</taxon>
        <taxon>Brassica</taxon>
    </lineage>
</organism>
<sequence>MVTPSSILRYLTNIVYTGVQLKEVMATRHPTFVNLTVTLGLLLCLSPILNSKPVESTMFLQQPLDGADIYLAISVNLPVAFGIHSSAPSISTSSSSNQRASGQ</sequence>
<comment type="caution">
    <text evidence="1">The sequence shown here is derived from an EMBL/GenBank/DDBJ whole genome shotgun (WGS) entry which is preliminary data.</text>
</comment>
<dbReference type="EMBL" id="QGKV02000759">
    <property type="protein sequence ID" value="KAF3567422.1"/>
    <property type="molecule type" value="Genomic_DNA"/>
</dbReference>
<dbReference type="Proteomes" id="UP000266723">
    <property type="component" value="Unassembled WGS sequence"/>
</dbReference>